<dbReference type="InterPro" id="IPR043502">
    <property type="entry name" value="DNA/RNA_pol_sf"/>
</dbReference>
<evidence type="ECO:0000313" key="4">
    <source>
        <dbReference type="Proteomes" id="UP000765509"/>
    </source>
</evidence>
<dbReference type="OrthoDB" id="2684341at2759"/>
<reference evidence="3" key="1">
    <citation type="submission" date="2021-03" db="EMBL/GenBank/DDBJ databases">
        <title>Draft genome sequence of rust myrtle Austropuccinia psidii MF-1, a brazilian biotype.</title>
        <authorList>
            <person name="Quecine M.C."/>
            <person name="Pachon D.M.R."/>
            <person name="Bonatelli M.L."/>
            <person name="Correr F.H."/>
            <person name="Franceschini L.M."/>
            <person name="Leite T.F."/>
            <person name="Margarido G.R.A."/>
            <person name="Almeida C.A."/>
            <person name="Ferrarezi J.A."/>
            <person name="Labate C.A."/>
        </authorList>
    </citation>
    <scope>NUCLEOTIDE SEQUENCE</scope>
    <source>
        <strain evidence="3">MF-1</strain>
    </source>
</reference>
<dbReference type="Proteomes" id="UP000765509">
    <property type="component" value="Unassembled WGS sequence"/>
</dbReference>
<protein>
    <recommendedName>
        <fullName evidence="2">Reverse transcriptase/retrotransposon-derived protein RNase H-like domain-containing protein</fullName>
    </recommendedName>
</protein>
<gene>
    <name evidence="3" type="ORF">O181_067097</name>
</gene>
<evidence type="ECO:0000313" key="3">
    <source>
        <dbReference type="EMBL" id="MBW0527382.1"/>
    </source>
</evidence>
<feature type="domain" description="Reverse transcriptase/retrotransposon-derived protein RNase H-like" evidence="2">
    <location>
        <begin position="218"/>
        <end position="259"/>
    </location>
</feature>
<dbReference type="InterPro" id="IPR041577">
    <property type="entry name" value="RT_RNaseH_2"/>
</dbReference>
<sequence length="285" mass="32966">MSKLPEKIPLIILNSSEYPSLFVTHHTKHMVEASSFPSFEWDLLAIDTPKEEDLILGLEFLNHFNPSIYWRQWLIIRTIMILLNISVITFLLPNHVHLLLVILEHHHFHLPSLNSHMSLQSSEYEVFKDIQDVGEDDFVSSLHLFLGNMDLPPSSYHYSLDELRNEEEEPEEIEKVMKFDKSVYHHYLNVVSKVKEEKLPPDCSGDYHNKLEGSLPPFHQFKEAFTTAPALSYFNHSLPAIVETNTSDYALGAILSQENIPLNLIAARLFNRSSNMRLMTRNSVE</sequence>
<dbReference type="AlphaFoldDB" id="A0A9Q3I4X5"/>
<proteinExistence type="predicted"/>
<accession>A0A9Q3I4X5</accession>
<name>A0A9Q3I4X5_9BASI</name>
<dbReference type="EMBL" id="AVOT02033478">
    <property type="protein sequence ID" value="MBW0527382.1"/>
    <property type="molecule type" value="Genomic_DNA"/>
</dbReference>
<dbReference type="Pfam" id="PF17919">
    <property type="entry name" value="RT_RNaseH_2"/>
    <property type="match status" value="1"/>
</dbReference>
<keyword evidence="1" id="KW-0472">Membrane</keyword>
<keyword evidence="4" id="KW-1185">Reference proteome</keyword>
<evidence type="ECO:0000256" key="1">
    <source>
        <dbReference type="SAM" id="Phobius"/>
    </source>
</evidence>
<feature type="transmembrane region" description="Helical" evidence="1">
    <location>
        <begin position="74"/>
        <end position="92"/>
    </location>
</feature>
<evidence type="ECO:0000259" key="2">
    <source>
        <dbReference type="Pfam" id="PF17919"/>
    </source>
</evidence>
<comment type="caution">
    <text evidence="3">The sequence shown here is derived from an EMBL/GenBank/DDBJ whole genome shotgun (WGS) entry which is preliminary data.</text>
</comment>
<keyword evidence="1" id="KW-1133">Transmembrane helix</keyword>
<dbReference type="SUPFAM" id="SSF56672">
    <property type="entry name" value="DNA/RNA polymerases"/>
    <property type="match status" value="1"/>
</dbReference>
<organism evidence="3 4">
    <name type="scientific">Austropuccinia psidii MF-1</name>
    <dbReference type="NCBI Taxonomy" id="1389203"/>
    <lineage>
        <taxon>Eukaryota</taxon>
        <taxon>Fungi</taxon>
        <taxon>Dikarya</taxon>
        <taxon>Basidiomycota</taxon>
        <taxon>Pucciniomycotina</taxon>
        <taxon>Pucciniomycetes</taxon>
        <taxon>Pucciniales</taxon>
        <taxon>Sphaerophragmiaceae</taxon>
        <taxon>Austropuccinia</taxon>
    </lineage>
</organism>
<keyword evidence="1" id="KW-0812">Transmembrane</keyword>